<organism evidence="2 3">
    <name type="scientific">Obba rivulosa</name>
    <dbReference type="NCBI Taxonomy" id="1052685"/>
    <lineage>
        <taxon>Eukaryota</taxon>
        <taxon>Fungi</taxon>
        <taxon>Dikarya</taxon>
        <taxon>Basidiomycota</taxon>
        <taxon>Agaricomycotina</taxon>
        <taxon>Agaricomycetes</taxon>
        <taxon>Polyporales</taxon>
        <taxon>Gelatoporiaceae</taxon>
        <taxon>Obba</taxon>
    </lineage>
</organism>
<gene>
    <name evidence="2" type="ORF">OBBRIDRAFT_835410</name>
</gene>
<dbReference type="Proteomes" id="UP000250043">
    <property type="component" value="Unassembled WGS sequence"/>
</dbReference>
<evidence type="ECO:0000313" key="2">
    <source>
        <dbReference type="EMBL" id="OCH89955.1"/>
    </source>
</evidence>
<evidence type="ECO:0008006" key="4">
    <source>
        <dbReference type="Google" id="ProtNLM"/>
    </source>
</evidence>
<feature type="signal peptide" evidence="1">
    <location>
        <begin position="1"/>
        <end position="18"/>
    </location>
</feature>
<evidence type="ECO:0000313" key="3">
    <source>
        <dbReference type="Proteomes" id="UP000250043"/>
    </source>
</evidence>
<dbReference type="AlphaFoldDB" id="A0A8E2B2B0"/>
<evidence type="ECO:0000256" key="1">
    <source>
        <dbReference type="SAM" id="SignalP"/>
    </source>
</evidence>
<reference evidence="2 3" key="1">
    <citation type="submission" date="2016-07" db="EMBL/GenBank/DDBJ databases">
        <title>Draft genome of the white-rot fungus Obba rivulosa 3A-2.</title>
        <authorList>
            <consortium name="DOE Joint Genome Institute"/>
            <person name="Miettinen O."/>
            <person name="Riley R."/>
            <person name="Acob R."/>
            <person name="Barry K."/>
            <person name="Cullen D."/>
            <person name="De Vries R."/>
            <person name="Hainaut M."/>
            <person name="Hatakka A."/>
            <person name="Henrissat B."/>
            <person name="Hilden K."/>
            <person name="Kuo R."/>
            <person name="Labutti K."/>
            <person name="Lipzen A."/>
            <person name="Makela M.R."/>
            <person name="Sandor L."/>
            <person name="Spatafora J.W."/>
            <person name="Grigoriev I.V."/>
            <person name="Hibbett D.S."/>
        </authorList>
    </citation>
    <scope>NUCLEOTIDE SEQUENCE [LARGE SCALE GENOMIC DNA]</scope>
    <source>
        <strain evidence="2 3">3A-2</strain>
    </source>
</reference>
<accession>A0A8E2B2B0</accession>
<protein>
    <recommendedName>
        <fullName evidence="4">Ubiquitin 3 binding protein But2 C-terminal domain-containing protein</fullName>
    </recommendedName>
</protein>
<proteinExistence type="predicted"/>
<keyword evidence="1" id="KW-0732">Signal</keyword>
<sequence>MIASSFLVAALALPAAIASPAMRLRQEAGCGSGPTGLGDFNTAPNITLTALNTTLPNSIQNGLPLVAAFTGFSIQLSSYVLATQASAEANSVSTIVDFSLDEGNLAPIVPHQFSSDVGVASGGILSFVSGVDNLDQPEEYCGIGITVQANTDPVGGGIPEPRLALQGDESDFALCESSSGLNVVVFQPAANNSGSYDFESCFGVDVFIFEH</sequence>
<keyword evidence="3" id="KW-1185">Reference proteome</keyword>
<feature type="chain" id="PRO_5034556867" description="Ubiquitin 3 binding protein But2 C-terminal domain-containing protein" evidence="1">
    <location>
        <begin position="19"/>
        <end position="211"/>
    </location>
</feature>
<dbReference type="EMBL" id="KV722415">
    <property type="protein sequence ID" value="OCH89955.1"/>
    <property type="molecule type" value="Genomic_DNA"/>
</dbReference>
<dbReference type="OrthoDB" id="2844016at2759"/>
<name>A0A8E2B2B0_9APHY</name>